<dbReference type="Gene3D" id="1.10.260.40">
    <property type="entry name" value="lambda repressor-like DNA-binding domains"/>
    <property type="match status" value="1"/>
</dbReference>
<dbReference type="OrthoDB" id="7865033at2"/>
<keyword evidence="2" id="KW-0238">DNA-binding</keyword>
<dbReference type="RefSeq" id="WP_025817702.1">
    <property type="nucleotide sequence ID" value="NZ_BAIZ01000080.1"/>
</dbReference>
<dbReference type="InterPro" id="IPR001387">
    <property type="entry name" value="Cro/C1-type_HTH"/>
</dbReference>
<dbReference type="STRING" id="1122991.GCA_000613445_00201"/>
<dbReference type="SUPFAM" id="SSF47413">
    <property type="entry name" value="lambda repressor-like DNA-binding domains"/>
    <property type="match status" value="1"/>
</dbReference>
<proteinExistence type="predicted"/>
<dbReference type="Proteomes" id="UP000248314">
    <property type="component" value="Unassembled WGS sequence"/>
</dbReference>
<protein>
    <submittedName>
        <fullName evidence="2">DNA-binding XRE family transcriptional regulator</fullName>
    </submittedName>
</protein>
<organism evidence="2 3">
    <name type="scientific">Hoylesella shahii DSM 15611 = JCM 12083</name>
    <dbReference type="NCBI Taxonomy" id="1122991"/>
    <lineage>
        <taxon>Bacteria</taxon>
        <taxon>Pseudomonadati</taxon>
        <taxon>Bacteroidota</taxon>
        <taxon>Bacteroidia</taxon>
        <taxon>Bacteroidales</taxon>
        <taxon>Prevotellaceae</taxon>
        <taxon>Hoylesella</taxon>
    </lineage>
</organism>
<evidence type="ECO:0000313" key="2">
    <source>
        <dbReference type="EMBL" id="PXX16087.1"/>
    </source>
</evidence>
<keyword evidence="3" id="KW-1185">Reference proteome</keyword>
<gene>
    <name evidence="2" type="ORF">EJ73_02785</name>
</gene>
<dbReference type="AlphaFoldDB" id="A0A318HPA2"/>
<reference evidence="2 3" key="1">
    <citation type="submission" date="2018-05" db="EMBL/GenBank/DDBJ databases">
        <title>Genomic Encyclopedia of Type Strains, Phase I: the one thousand microbial genomes (KMG-I) project.</title>
        <authorList>
            <person name="Kyrpides N."/>
        </authorList>
    </citation>
    <scope>NUCLEOTIDE SEQUENCE [LARGE SCALE GENOMIC DNA]</scope>
    <source>
        <strain evidence="2 3">DSM 15611</strain>
    </source>
</reference>
<dbReference type="GO" id="GO:0003677">
    <property type="term" value="F:DNA binding"/>
    <property type="evidence" value="ECO:0007669"/>
    <property type="project" value="UniProtKB-KW"/>
</dbReference>
<feature type="domain" description="HTH cro/C1-type" evidence="1">
    <location>
        <begin position="22"/>
        <end position="62"/>
    </location>
</feature>
<dbReference type="PROSITE" id="PS50943">
    <property type="entry name" value="HTH_CROC1"/>
    <property type="match status" value="1"/>
</dbReference>
<dbReference type="EMBL" id="QJJX01000066">
    <property type="protein sequence ID" value="PXX16087.1"/>
    <property type="molecule type" value="Genomic_DNA"/>
</dbReference>
<dbReference type="SMART" id="SM00530">
    <property type="entry name" value="HTH_XRE"/>
    <property type="match status" value="1"/>
</dbReference>
<name>A0A318HPA2_9BACT</name>
<dbReference type="CDD" id="cd00093">
    <property type="entry name" value="HTH_XRE"/>
    <property type="match status" value="1"/>
</dbReference>
<accession>A0A318HPA2</accession>
<dbReference type="Pfam" id="PF13443">
    <property type="entry name" value="HTH_26"/>
    <property type="match status" value="1"/>
</dbReference>
<evidence type="ECO:0000313" key="3">
    <source>
        <dbReference type="Proteomes" id="UP000248314"/>
    </source>
</evidence>
<dbReference type="InterPro" id="IPR010982">
    <property type="entry name" value="Lambda_DNA-bd_dom_sf"/>
</dbReference>
<sequence length="68" mass="7776">MTEDLNRLKVILAEKKKSNKWLSEQLNIGQATVSKWYTNRSQPSLDMATRIADTLGVSLDELVRRENA</sequence>
<comment type="caution">
    <text evidence="2">The sequence shown here is derived from an EMBL/GenBank/DDBJ whole genome shotgun (WGS) entry which is preliminary data.</text>
</comment>
<evidence type="ECO:0000259" key="1">
    <source>
        <dbReference type="PROSITE" id="PS50943"/>
    </source>
</evidence>